<name>A0A415PRD7_9FIRM</name>
<protein>
    <submittedName>
        <fullName evidence="5">AraC family transcriptional regulator</fullName>
    </submittedName>
</protein>
<accession>A0A415PRD7</accession>
<dbReference type="GeneID" id="92793248"/>
<dbReference type="PRINTS" id="PR00032">
    <property type="entry name" value="HTHARAC"/>
</dbReference>
<dbReference type="InterPro" id="IPR053142">
    <property type="entry name" value="PchR_regulatory_protein"/>
</dbReference>
<dbReference type="InterPro" id="IPR009057">
    <property type="entry name" value="Homeodomain-like_sf"/>
</dbReference>
<evidence type="ECO:0000256" key="1">
    <source>
        <dbReference type="ARBA" id="ARBA00023015"/>
    </source>
</evidence>
<dbReference type="AlphaFoldDB" id="A0A415PRD7"/>
<dbReference type="SUPFAM" id="SSF46689">
    <property type="entry name" value="Homeodomain-like"/>
    <property type="match status" value="1"/>
</dbReference>
<dbReference type="InterPro" id="IPR018060">
    <property type="entry name" value="HTH_AraC"/>
</dbReference>
<keyword evidence="6" id="KW-1185">Reference proteome</keyword>
<evidence type="ECO:0000313" key="6">
    <source>
        <dbReference type="Proteomes" id="UP000284868"/>
    </source>
</evidence>
<dbReference type="RefSeq" id="WP_004799054.1">
    <property type="nucleotide sequence ID" value="NZ_CABKNA010000005.1"/>
</dbReference>
<dbReference type="PROSITE" id="PS01124">
    <property type="entry name" value="HTH_ARAC_FAMILY_2"/>
    <property type="match status" value="1"/>
</dbReference>
<reference evidence="5 6" key="1">
    <citation type="submission" date="2018-08" db="EMBL/GenBank/DDBJ databases">
        <title>A genome reference for cultivated species of the human gut microbiota.</title>
        <authorList>
            <person name="Zou Y."/>
            <person name="Xue W."/>
            <person name="Luo G."/>
        </authorList>
    </citation>
    <scope>NUCLEOTIDE SEQUENCE [LARGE SCALE GENOMIC DNA]</scope>
    <source>
        <strain evidence="5 6">AF35-6BH</strain>
    </source>
</reference>
<feature type="domain" description="HTH araC/xylS-type" evidence="4">
    <location>
        <begin position="202"/>
        <end position="300"/>
    </location>
</feature>
<dbReference type="Proteomes" id="UP000284868">
    <property type="component" value="Unassembled WGS sequence"/>
</dbReference>
<evidence type="ECO:0000256" key="2">
    <source>
        <dbReference type="ARBA" id="ARBA00023125"/>
    </source>
</evidence>
<dbReference type="Pfam" id="PF12833">
    <property type="entry name" value="HTH_18"/>
    <property type="match status" value="1"/>
</dbReference>
<dbReference type="GO" id="GO:0003700">
    <property type="term" value="F:DNA-binding transcription factor activity"/>
    <property type="evidence" value="ECO:0007669"/>
    <property type="project" value="InterPro"/>
</dbReference>
<dbReference type="OrthoDB" id="9813413at2"/>
<organism evidence="5 6">
    <name type="scientific">Amedibacillus dolichus</name>
    <dbReference type="NCBI Taxonomy" id="31971"/>
    <lineage>
        <taxon>Bacteria</taxon>
        <taxon>Bacillati</taxon>
        <taxon>Bacillota</taxon>
        <taxon>Erysipelotrichia</taxon>
        <taxon>Erysipelotrichales</taxon>
        <taxon>Erysipelotrichaceae</taxon>
        <taxon>Amedibacillus</taxon>
    </lineage>
</organism>
<dbReference type="PANTHER" id="PTHR47893:SF1">
    <property type="entry name" value="REGULATORY PROTEIN PCHR"/>
    <property type="match status" value="1"/>
</dbReference>
<dbReference type="InterPro" id="IPR020449">
    <property type="entry name" value="Tscrpt_reg_AraC-type_HTH"/>
</dbReference>
<dbReference type="Gene3D" id="1.10.10.60">
    <property type="entry name" value="Homeodomain-like"/>
    <property type="match status" value="2"/>
</dbReference>
<keyword evidence="1" id="KW-0805">Transcription regulation</keyword>
<evidence type="ECO:0000259" key="4">
    <source>
        <dbReference type="PROSITE" id="PS01124"/>
    </source>
</evidence>
<dbReference type="EMBL" id="QRPK01000001">
    <property type="protein sequence ID" value="RHM15343.1"/>
    <property type="molecule type" value="Genomic_DNA"/>
</dbReference>
<dbReference type="SMART" id="SM00342">
    <property type="entry name" value="HTH_ARAC"/>
    <property type="match status" value="1"/>
</dbReference>
<evidence type="ECO:0000256" key="3">
    <source>
        <dbReference type="ARBA" id="ARBA00023163"/>
    </source>
</evidence>
<dbReference type="GO" id="GO:0043565">
    <property type="term" value="F:sequence-specific DNA binding"/>
    <property type="evidence" value="ECO:0007669"/>
    <property type="project" value="InterPro"/>
</dbReference>
<keyword evidence="2" id="KW-0238">DNA-binding</keyword>
<keyword evidence="3" id="KW-0804">Transcription</keyword>
<dbReference type="PANTHER" id="PTHR47893">
    <property type="entry name" value="REGULATORY PROTEIN PCHR"/>
    <property type="match status" value="1"/>
</dbReference>
<proteinExistence type="predicted"/>
<sequence length="306" mass="35452">MSNKIAPLEKSIQELSNKYHIVSYDLYKGIKLAFMSLTGNKHTDTHEPLRHILEINYCHKGRIGWKMSNGNSVCLGEHDFSLHTMEYCSNSTITLPNEYYEGITIYIDLNTLSEEPPELLKNTGITGNSILDKFCKDGNFSAFIGNEETDAIFSSFYHQPKEFQLAYWRIKVIELLLYLSKLSFDTENRLSEYQSEQVELVRSIHKYLLDNISQRITIDETARKYLINPTTLKSVFKAVYGTSIASHIKEHRMKMATRLLIETPKSIKEIAKEVGYESQSKFSKTFKGYYDVLPTEYRMFHSNKSK</sequence>
<comment type="caution">
    <text evidence="5">The sequence shown here is derived from an EMBL/GenBank/DDBJ whole genome shotgun (WGS) entry which is preliminary data.</text>
</comment>
<gene>
    <name evidence="5" type="ORF">DWZ83_00225</name>
</gene>
<evidence type="ECO:0000313" key="5">
    <source>
        <dbReference type="EMBL" id="RHM15343.1"/>
    </source>
</evidence>